<dbReference type="EMBL" id="SGUG01000028">
    <property type="protein sequence ID" value="MDG0864200.1"/>
    <property type="molecule type" value="Genomic_DNA"/>
</dbReference>
<dbReference type="GO" id="GO:0016887">
    <property type="term" value="F:ATP hydrolysis activity"/>
    <property type="evidence" value="ECO:0007669"/>
    <property type="project" value="InterPro"/>
</dbReference>
<dbReference type="PROSITE" id="PS50893">
    <property type="entry name" value="ABC_TRANSPORTER_2"/>
    <property type="match status" value="1"/>
</dbReference>
<dbReference type="InterPro" id="IPR015854">
    <property type="entry name" value="ABC_transpr_LolD-like"/>
</dbReference>
<dbReference type="PANTHER" id="PTHR24220:SF686">
    <property type="entry name" value="BLL7988 PROTEIN"/>
    <property type="match status" value="1"/>
</dbReference>
<dbReference type="GO" id="GO:0046677">
    <property type="term" value="P:response to antibiotic"/>
    <property type="evidence" value="ECO:0007669"/>
    <property type="project" value="UniProtKB-KW"/>
</dbReference>
<dbReference type="Gene3D" id="3.40.50.300">
    <property type="entry name" value="P-loop containing nucleotide triphosphate hydrolases"/>
    <property type="match status" value="1"/>
</dbReference>
<keyword evidence="5" id="KW-0812">Transmembrane</keyword>
<keyword evidence="6" id="KW-0046">Antibiotic resistance</keyword>
<gene>
    <name evidence="9" type="ORF">EXJ73_17200</name>
</gene>
<dbReference type="GO" id="GO:0005886">
    <property type="term" value="C:plasma membrane"/>
    <property type="evidence" value="ECO:0007669"/>
    <property type="project" value="TreeGrafter"/>
</dbReference>
<dbReference type="AlphaFoldDB" id="A0A9X4LII5"/>
<keyword evidence="3" id="KW-0547">Nucleotide-binding</keyword>
<dbReference type="Proteomes" id="UP001152766">
    <property type="component" value="Unassembled WGS sequence"/>
</dbReference>
<keyword evidence="5" id="KW-0472">Membrane</keyword>
<name>A0A9X4LII5_9BURK</name>
<sequence length="241" mass="25555">MSKQEQVVVAVSGLTKGYSQGGANVAVLNGLKMSIRRGESVAILGVSGTGKSTLLNILGGIDPADSGQMSVEGQDIVKLDAEGLARYRREKVGFIFQFYNLIPTLTAVENVMTGWEAAGKPSNLGDKAARDILASLGLRDKLDRFPEQLSGGEQQRVAIARALVKRPAIVLADEPTGNLDPKTAAATTELLLEQARQFASALIIVTHNPSIGQHTDRTLVLRNGVLEEQQHAASAPEAYAA</sequence>
<evidence type="ECO:0000256" key="3">
    <source>
        <dbReference type="ARBA" id="ARBA00022741"/>
    </source>
</evidence>
<dbReference type="GO" id="GO:0022857">
    <property type="term" value="F:transmembrane transporter activity"/>
    <property type="evidence" value="ECO:0007669"/>
    <property type="project" value="TreeGrafter"/>
</dbReference>
<organism evidence="9 10">
    <name type="scientific">Pelomonas aquatica</name>
    <dbReference type="NCBI Taxonomy" id="431058"/>
    <lineage>
        <taxon>Bacteria</taxon>
        <taxon>Pseudomonadati</taxon>
        <taxon>Pseudomonadota</taxon>
        <taxon>Betaproteobacteria</taxon>
        <taxon>Burkholderiales</taxon>
        <taxon>Sphaerotilaceae</taxon>
        <taxon>Roseateles</taxon>
    </lineage>
</organism>
<dbReference type="InterPro" id="IPR017911">
    <property type="entry name" value="MacB-like_ATP-bd"/>
</dbReference>
<evidence type="ECO:0000259" key="8">
    <source>
        <dbReference type="PROSITE" id="PS50893"/>
    </source>
</evidence>
<evidence type="ECO:0000313" key="10">
    <source>
        <dbReference type="Proteomes" id="UP001152766"/>
    </source>
</evidence>
<dbReference type="InterPro" id="IPR003439">
    <property type="entry name" value="ABC_transporter-like_ATP-bd"/>
</dbReference>
<feature type="domain" description="ABC transporter" evidence="8">
    <location>
        <begin position="9"/>
        <end position="241"/>
    </location>
</feature>
<comment type="caution">
    <text evidence="9">The sequence shown here is derived from an EMBL/GenBank/DDBJ whole genome shotgun (WGS) entry which is preliminary data.</text>
</comment>
<keyword evidence="2" id="KW-1003">Cell membrane</keyword>
<dbReference type="InterPro" id="IPR017871">
    <property type="entry name" value="ABC_transporter-like_CS"/>
</dbReference>
<evidence type="ECO:0000256" key="2">
    <source>
        <dbReference type="ARBA" id="ARBA00022475"/>
    </source>
</evidence>
<dbReference type="CDD" id="cd03255">
    <property type="entry name" value="ABC_MJ0796_LolCDE_FtsE"/>
    <property type="match status" value="1"/>
</dbReference>
<comment type="similarity">
    <text evidence="7">Belongs to the ABC transporter superfamily. Macrolide exporter (TC 3.A.1.122) family.</text>
</comment>
<dbReference type="SUPFAM" id="SSF52540">
    <property type="entry name" value="P-loop containing nucleoside triphosphate hydrolases"/>
    <property type="match status" value="1"/>
</dbReference>
<dbReference type="SMART" id="SM00382">
    <property type="entry name" value="AAA"/>
    <property type="match status" value="1"/>
</dbReference>
<accession>A0A9X4LII5</accession>
<keyword evidence="10" id="KW-1185">Reference proteome</keyword>
<dbReference type="GO" id="GO:0098796">
    <property type="term" value="C:membrane protein complex"/>
    <property type="evidence" value="ECO:0007669"/>
    <property type="project" value="UniProtKB-ARBA"/>
</dbReference>
<dbReference type="RefSeq" id="WP_268153599.1">
    <property type="nucleotide sequence ID" value="NZ_JAPPUW010000025.1"/>
</dbReference>
<proteinExistence type="inferred from homology"/>
<dbReference type="PANTHER" id="PTHR24220">
    <property type="entry name" value="IMPORT ATP-BINDING PROTEIN"/>
    <property type="match status" value="1"/>
</dbReference>
<protein>
    <submittedName>
        <fullName evidence="9">ABC transporter ATP-binding protein</fullName>
    </submittedName>
</protein>
<dbReference type="PROSITE" id="PS00211">
    <property type="entry name" value="ABC_TRANSPORTER_1"/>
    <property type="match status" value="1"/>
</dbReference>
<dbReference type="InterPro" id="IPR003593">
    <property type="entry name" value="AAA+_ATPase"/>
</dbReference>
<reference evidence="9" key="1">
    <citation type="submission" date="2019-02" db="EMBL/GenBank/DDBJ databases">
        <title>Draft genome of the type strain Pelomonas aquatica CCUG 52575T.</title>
        <authorList>
            <person name="Gomila M."/>
            <person name="Lalucat J."/>
        </authorList>
    </citation>
    <scope>NUCLEOTIDE SEQUENCE</scope>
    <source>
        <strain evidence="9">CCUG 52575</strain>
    </source>
</reference>
<keyword evidence="5" id="KW-1133">Transmembrane helix</keyword>
<dbReference type="InterPro" id="IPR027417">
    <property type="entry name" value="P-loop_NTPase"/>
</dbReference>
<evidence type="ECO:0000256" key="1">
    <source>
        <dbReference type="ARBA" id="ARBA00022448"/>
    </source>
</evidence>
<dbReference type="GO" id="GO:0005524">
    <property type="term" value="F:ATP binding"/>
    <property type="evidence" value="ECO:0007669"/>
    <property type="project" value="UniProtKB-KW"/>
</dbReference>
<evidence type="ECO:0000313" key="9">
    <source>
        <dbReference type="EMBL" id="MDG0864200.1"/>
    </source>
</evidence>
<keyword evidence="1" id="KW-0813">Transport</keyword>
<evidence type="ECO:0000256" key="4">
    <source>
        <dbReference type="ARBA" id="ARBA00022840"/>
    </source>
</evidence>
<evidence type="ECO:0000256" key="6">
    <source>
        <dbReference type="ARBA" id="ARBA00023251"/>
    </source>
</evidence>
<keyword evidence="4 9" id="KW-0067">ATP-binding</keyword>
<dbReference type="Pfam" id="PF00005">
    <property type="entry name" value="ABC_tran"/>
    <property type="match status" value="1"/>
</dbReference>
<evidence type="ECO:0000256" key="7">
    <source>
        <dbReference type="ARBA" id="ARBA00038388"/>
    </source>
</evidence>
<evidence type="ECO:0000256" key="5">
    <source>
        <dbReference type="ARBA" id="ARBA00022989"/>
    </source>
</evidence>
<dbReference type="FunFam" id="3.40.50.300:FF:000032">
    <property type="entry name" value="Export ABC transporter ATP-binding protein"/>
    <property type="match status" value="1"/>
</dbReference>